<reference evidence="1 2" key="1">
    <citation type="submission" date="2021-06" db="EMBL/GenBank/DDBJ databases">
        <authorList>
            <person name="Criscuolo A."/>
        </authorList>
    </citation>
    <scope>NUCLEOTIDE SEQUENCE [LARGE SCALE GENOMIC DNA]</scope>
    <source>
        <strain evidence="2">CIP 111802</strain>
    </source>
</reference>
<dbReference type="EMBL" id="CAJVCE010000010">
    <property type="protein sequence ID" value="CAG7646842.1"/>
    <property type="molecule type" value="Genomic_DNA"/>
</dbReference>
<proteinExistence type="predicted"/>
<sequence>MPESLYNIPGRIVVIFAAASSPLPAPRIVRFKMDLLYWELYFPMNLMIKEVPPFYVRHGIYSYKVV</sequence>
<evidence type="ECO:0000313" key="1">
    <source>
        <dbReference type="EMBL" id="CAG7646842.1"/>
    </source>
</evidence>
<protein>
    <submittedName>
        <fullName evidence="1">Uncharacterized protein</fullName>
    </submittedName>
</protein>
<gene>
    <name evidence="1" type="ORF">PAECIP111802_03845</name>
</gene>
<accession>A0ABM8VKD8</accession>
<comment type="caution">
    <text evidence="1">The sequence shown here is derived from an EMBL/GenBank/DDBJ whole genome shotgun (WGS) entry which is preliminary data.</text>
</comment>
<evidence type="ECO:0000313" key="2">
    <source>
        <dbReference type="Proteomes" id="UP000730618"/>
    </source>
</evidence>
<name>A0ABM8VKD8_9BACL</name>
<organism evidence="1 2">
    <name type="scientific">Paenibacillus allorhizosphaerae</name>
    <dbReference type="NCBI Taxonomy" id="2849866"/>
    <lineage>
        <taxon>Bacteria</taxon>
        <taxon>Bacillati</taxon>
        <taxon>Bacillota</taxon>
        <taxon>Bacilli</taxon>
        <taxon>Bacillales</taxon>
        <taxon>Paenibacillaceae</taxon>
        <taxon>Paenibacillus</taxon>
    </lineage>
</organism>
<dbReference type="Proteomes" id="UP000730618">
    <property type="component" value="Unassembled WGS sequence"/>
</dbReference>
<keyword evidence="2" id="KW-1185">Reference proteome</keyword>